<keyword evidence="2" id="KW-1185">Reference proteome</keyword>
<dbReference type="RefSeq" id="WP_307325831.1">
    <property type="nucleotide sequence ID" value="NZ_JAUSUG010000008.1"/>
</dbReference>
<gene>
    <name evidence="1" type="ORF">J2S74_002419</name>
</gene>
<dbReference type="Proteomes" id="UP001230005">
    <property type="component" value="Unassembled WGS sequence"/>
</dbReference>
<dbReference type="Pfam" id="PF26326">
    <property type="entry name" value="YtzJ"/>
    <property type="match status" value="1"/>
</dbReference>
<dbReference type="InterPro" id="IPR058867">
    <property type="entry name" value="YtzJ"/>
</dbReference>
<protein>
    <submittedName>
        <fullName evidence="1">Uncharacterized protein</fullName>
    </submittedName>
</protein>
<accession>A0ABT9ZUW9</accession>
<reference evidence="1 2" key="1">
    <citation type="submission" date="2023-07" db="EMBL/GenBank/DDBJ databases">
        <title>Genomic Encyclopedia of Type Strains, Phase IV (KMG-IV): sequencing the most valuable type-strain genomes for metagenomic binning, comparative biology and taxonomic classification.</title>
        <authorList>
            <person name="Goeker M."/>
        </authorList>
    </citation>
    <scope>NUCLEOTIDE SEQUENCE [LARGE SCALE GENOMIC DNA]</scope>
    <source>
        <strain evidence="1 2">DSM 9768</strain>
    </source>
</reference>
<proteinExistence type="predicted"/>
<evidence type="ECO:0000313" key="2">
    <source>
        <dbReference type="Proteomes" id="UP001230005"/>
    </source>
</evidence>
<evidence type="ECO:0000313" key="1">
    <source>
        <dbReference type="EMBL" id="MDQ0255037.1"/>
    </source>
</evidence>
<name>A0ABT9ZUW9_9BACI</name>
<comment type="caution">
    <text evidence="1">The sequence shown here is derived from an EMBL/GenBank/DDBJ whole genome shotgun (WGS) entry which is preliminary data.</text>
</comment>
<sequence>MFVISRSKLAMEKVKAIQSGYSAYTETEAISHLIKKELNNLGIEVIEDTSSLGSWFIPVDKV</sequence>
<organism evidence="1 2">
    <name type="scientific">Evansella vedderi</name>
    <dbReference type="NCBI Taxonomy" id="38282"/>
    <lineage>
        <taxon>Bacteria</taxon>
        <taxon>Bacillati</taxon>
        <taxon>Bacillota</taxon>
        <taxon>Bacilli</taxon>
        <taxon>Bacillales</taxon>
        <taxon>Bacillaceae</taxon>
        <taxon>Evansella</taxon>
    </lineage>
</organism>
<dbReference type="EMBL" id="JAUSUG010000008">
    <property type="protein sequence ID" value="MDQ0255037.1"/>
    <property type="molecule type" value="Genomic_DNA"/>
</dbReference>